<accession>A0A0N7L4Q3</accession>
<evidence type="ECO:0000313" key="1">
    <source>
        <dbReference type="EMBL" id="CEG39315.1"/>
    </source>
</evidence>
<reference evidence="2" key="1">
    <citation type="submission" date="2014-09" db="EMBL/GenBank/DDBJ databases">
        <authorList>
            <person name="Sharma Rahul"/>
            <person name="Thines Marco"/>
        </authorList>
    </citation>
    <scope>NUCLEOTIDE SEQUENCE [LARGE SCALE GENOMIC DNA]</scope>
</reference>
<dbReference type="Proteomes" id="UP000054928">
    <property type="component" value="Unassembled WGS sequence"/>
</dbReference>
<keyword evidence="2" id="KW-1185">Reference proteome</keyword>
<dbReference type="AlphaFoldDB" id="A0A0N7L4Q3"/>
<dbReference type="GeneID" id="36404419"/>
<proteinExistence type="predicted"/>
<sequence>MVSAITIKDCLTPLRIKQFSKAGPSSQPMTDKNQGCARYACDGRYRAHPPSLRTTGAKLSLYVRSLVTS</sequence>
<name>A0A0N7L4Q3_PLAHL</name>
<dbReference type="EMBL" id="CCYD01000409">
    <property type="protein sequence ID" value="CEG39315.1"/>
    <property type="molecule type" value="Genomic_DNA"/>
</dbReference>
<protein>
    <submittedName>
        <fullName evidence="1">Uncharacterized protein</fullName>
    </submittedName>
</protein>
<dbReference type="RefSeq" id="XP_024575684.1">
    <property type="nucleotide sequence ID" value="XM_024724849.1"/>
</dbReference>
<organism evidence="1 2">
    <name type="scientific">Plasmopara halstedii</name>
    <name type="common">Downy mildew of sunflower</name>
    <dbReference type="NCBI Taxonomy" id="4781"/>
    <lineage>
        <taxon>Eukaryota</taxon>
        <taxon>Sar</taxon>
        <taxon>Stramenopiles</taxon>
        <taxon>Oomycota</taxon>
        <taxon>Peronosporomycetes</taxon>
        <taxon>Peronosporales</taxon>
        <taxon>Peronosporaceae</taxon>
        <taxon>Plasmopara</taxon>
    </lineage>
</organism>
<evidence type="ECO:0000313" key="2">
    <source>
        <dbReference type="Proteomes" id="UP000054928"/>
    </source>
</evidence>